<dbReference type="EMBL" id="VOIH02000009">
    <property type="protein sequence ID" value="KAF3436658.1"/>
    <property type="molecule type" value="Genomic_DNA"/>
</dbReference>
<protein>
    <submittedName>
        <fullName evidence="1">Uncharacterized protein</fullName>
    </submittedName>
</protein>
<accession>A0A8K0DWR1</accession>
<evidence type="ECO:0000313" key="1">
    <source>
        <dbReference type="EMBL" id="KAF3436658.1"/>
    </source>
</evidence>
<evidence type="ECO:0000313" key="2">
    <source>
        <dbReference type="Proteomes" id="UP000796880"/>
    </source>
</evidence>
<sequence length="99" mass="11543">MSSYLLLKSYKKALEAQRNILEAYWNALDAPVYYWKAIESFVDCRNALEAHRNVLEADRKALEGLLPELKNLVEDSMKQGRFDIEFDLKKGSRRHICGH</sequence>
<gene>
    <name evidence="1" type="ORF">FNV43_RR19405</name>
</gene>
<reference evidence="1" key="1">
    <citation type="submission" date="2020-03" db="EMBL/GenBank/DDBJ databases">
        <title>A high-quality chromosome-level genome assembly of a woody plant with both climbing and erect habits, Rhamnella rubrinervis.</title>
        <authorList>
            <person name="Lu Z."/>
            <person name="Yang Y."/>
            <person name="Zhu X."/>
            <person name="Sun Y."/>
        </authorList>
    </citation>
    <scope>NUCLEOTIDE SEQUENCE</scope>
    <source>
        <strain evidence="1">BYM</strain>
        <tissue evidence="1">Leaf</tissue>
    </source>
</reference>
<dbReference type="AlphaFoldDB" id="A0A8K0DWR1"/>
<organism evidence="1 2">
    <name type="scientific">Rhamnella rubrinervis</name>
    <dbReference type="NCBI Taxonomy" id="2594499"/>
    <lineage>
        <taxon>Eukaryota</taxon>
        <taxon>Viridiplantae</taxon>
        <taxon>Streptophyta</taxon>
        <taxon>Embryophyta</taxon>
        <taxon>Tracheophyta</taxon>
        <taxon>Spermatophyta</taxon>
        <taxon>Magnoliopsida</taxon>
        <taxon>eudicotyledons</taxon>
        <taxon>Gunneridae</taxon>
        <taxon>Pentapetalae</taxon>
        <taxon>rosids</taxon>
        <taxon>fabids</taxon>
        <taxon>Rosales</taxon>
        <taxon>Rhamnaceae</taxon>
        <taxon>rhamnoid group</taxon>
        <taxon>Rhamneae</taxon>
        <taxon>Rhamnella</taxon>
    </lineage>
</organism>
<proteinExistence type="predicted"/>
<comment type="caution">
    <text evidence="1">The sequence shown here is derived from an EMBL/GenBank/DDBJ whole genome shotgun (WGS) entry which is preliminary data.</text>
</comment>
<keyword evidence="2" id="KW-1185">Reference proteome</keyword>
<dbReference type="Proteomes" id="UP000796880">
    <property type="component" value="Unassembled WGS sequence"/>
</dbReference>
<name>A0A8K0DWR1_9ROSA</name>